<protein>
    <submittedName>
        <fullName evidence="1">Uncharacterized protein</fullName>
    </submittedName>
</protein>
<proteinExistence type="predicted"/>
<gene>
    <name evidence="1" type="ORF">NEZAVI_LOCUS15733</name>
</gene>
<accession>A0A9P0MXS5</accession>
<dbReference type="AlphaFoldDB" id="A0A9P0MXS5"/>
<evidence type="ECO:0000313" key="2">
    <source>
        <dbReference type="Proteomes" id="UP001152798"/>
    </source>
</evidence>
<reference evidence="1" key="1">
    <citation type="submission" date="2022-01" db="EMBL/GenBank/DDBJ databases">
        <authorList>
            <person name="King R."/>
        </authorList>
    </citation>
    <scope>NUCLEOTIDE SEQUENCE</scope>
</reference>
<sequence>MADVPTYKSCFKCTPFCNFSQISPEGCTTAPVAKASVPGRKVWPILFKRIGYVVLSDIGLKNPTFQLASRKIPESLLGRIRGNLTPRLISSQFNLLVEDAETFLSLLPSVSDNLISITF</sequence>
<dbReference type="Proteomes" id="UP001152798">
    <property type="component" value="Chromosome 7"/>
</dbReference>
<keyword evidence="2" id="KW-1185">Reference proteome</keyword>
<name>A0A9P0MXS5_NEZVI</name>
<organism evidence="1 2">
    <name type="scientific">Nezara viridula</name>
    <name type="common">Southern green stink bug</name>
    <name type="synonym">Cimex viridulus</name>
    <dbReference type="NCBI Taxonomy" id="85310"/>
    <lineage>
        <taxon>Eukaryota</taxon>
        <taxon>Metazoa</taxon>
        <taxon>Ecdysozoa</taxon>
        <taxon>Arthropoda</taxon>
        <taxon>Hexapoda</taxon>
        <taxon>Insecta</taxon>
        <taxon>Pterygota</taxon>
        <taxon>Neoptera</taxon>
        <taxon>Paraneoptera</taxon>
        <taxon>Hemiptera</taxon>
        <taxon>Heteroptera</taxon>
        <taxon>Panheteroptera</taxon>
        <taxon>Pentatomomorpha</taxon>
        <taxon>Pentatomoidea</taxon>
        <taxon>Pentatomidae</taxon>
        <taxon>Pentatominae</taxon>
        <taxon>Nezara</taxon>
    </lineage>
</organism>
<dbReference type="EMBL" id="OV725083">
    <property type="protein sequence ID" value="CAH1408146.1"/>
    <property type="molecule type" value="Genomic_DNA"/>
</dbReference>
<evidence type="ECO:0000313" key="1">
    <source>
        <dbReference type="EMBL" id="CAH1408146.1"/>
    </source>
</evidence>